<organism evidence="12 13">
    <name type="scientific">Tsukamurella pseudospumae</name>
    <dbReference type="NCBI Taxonomy" id="239498"/>
    <lineage>
        <taxon>Bacteria</taxon>
        <taxon>Bacillati</taxon>
        <taxon>Actinomycetota</taxon>
        <taxon>Actinomycetes</taxon>
        <taxon>Mycobacteriales</taxon>
        <taxon>Tsukamurellaceae</taxon>
        <taxon>Tsukamurella</taxon>
    </lineage>
</organism>
<dbReference type="GO" id="GO:0004386">
    <property type="term" value="F:helicase activity"/>
    <property type="evidence" value="ECO:0007669"/>
    <property type="project" value="UniProtKB-KW"/>
</dbReference>
<evidence type="ECO:0000256" key="10">
    <source>
        <dbReference type="SAM" id="MobiDB-lite"/>
    </source>
</evidence>
<dbReference type="Pfam" id="PF13361">
    <property type="entry name" value="UvrD_C"/>
    <property type="match status" value="1"/>
</dbReference>
<dbReference type="SUPFAM" id="SSF52540">
    <property type="entry name" value="P-loop containing nucleoside triphosphate hydrolases"/>
    <property type="match status" value="1"/>
</dbReference>
<evidence type="ECO:0000313" key="13">
    <source>
        <dbReference type="Proteomes" id="UP000070409"/>
    </source>
</evidence>
<dbReference type="Pfam" id="PF00580">
    <property type="entry name" value="UvrD-helicase"/>
    <property type="match status" value="1"/>
</dbReference>
<evidence type="ECO:0000256" key="4">
    <source>
        <dbReference type="ARBA" id="ARBA00022840"/>
    </source>
</evidence>
<dbReference type="InterPro" id="IPR000212">
    <property type="entry name" value="DNA_helicase_UvrD/REP"/>
</dbReference>
<dbReference type="EMBL" id="LSRE01000001">
    <property type="protein sequence ID" value="KXP01534.1"/>
    <property type="molecule type" value="Genomic_DNA"/>
</dbReference>
<protein>
    <recommendedName>
        <fullName evidence="7">DNA 3'-5' helicase</fullName>
        <ecNumber evidence="7">5.6.2.4</ecNumber>
    </recommendedName>
</protein>
<keyword evidence="2 9" id="KW-0378">Hydrolase</keyword>
<comment type="catalytic activity">
    <reaction evidence="8">
        <text>ATP + H2O = ADP + phosphate + H(+)</text>
        <dbReference type="Rhea" id="RHEA:13065"/>
        <dbReference type="ChEBI" id="CHEBI:15377"/>
        <dbReference type="ChEBI" id="CHEBI:15378"/>
        <dbReference type="ChEBI" id="CHEBI:30616"/>
        <dbReference type="ChEBI" id="CHEBI:43474"/>
        <dbReference type="ChEBI" id="CHEBI:456216"/>
        <dbReference type="EC" id="5.6.2.4"/>
    </reaction>
</comment>
<keyword evidence="4 9" id="KW-0067">ATP-binding</keyword>
<accession>A0A137ZTL6</accession>
<dbReference type="PANTHER" id="PTHR11070:SF45">
    <property type="entry name" value="DNA 3'-5' HELICASE"/>
    <property type="match status" value="1"/>
</dbReference>
<evidence type="ECO:0000313" key="12">
    <source>
        <dbReference type="EMBL" id="KXP01534.1"/>
    </source>
</evidence>
<dbReference type="RefSeq" id="WP_068743442.1">
    <property type="nucleotide sequence ID" value="NZ_LSRE01000001.1"/>
</dbReference>
<evidence type="ECO:0000256" key="9">
    <source>
        <dbReference type="PROSITE-ProRule" id="PRU00560"/>
    </source>
</evidence>
<dbReference type="PROSITE" id="PS51198">
    <property type="entry name" value="UVRD_HELICASE_ATP_BIND"/>
    <property type="match status" value="1"/>
</dbReference>
<keyword evidence="3 9" id="KW-0347">Helicase</keyword>
<evidence type="ECO:0000256" key="3">
    <source>
        <dbReference type="ARBA" id="ARBA00022806"/>
    </source>
</evidence>
<dbReference type="Proteomes" id="UP000070409">
    <property type="component" value="Unassembled WGS sequence"/>
</dbReference>
<dbReference type="InterPro" id="IPR027417">
    <property type="entry name" value="P-loop_NTPase"/>
</dbReference>
<keyword evidence="5" id="KW-0413">Isomerase</keyword>
<name>A0A137ZTL6_9ACTN</name>
<keyword evidence="13" id="KW-1185">Reference proteome</keyword>
<feature type="binding site" evidence="9">
    <location>
        <begin position="281"/>
        <end position="288"/>
    </location>
    <ligand>
        <name>ATP</name>
        <dbReference type="ChEBI" id="CHEBI:30616"/>
    </ligand>
</feature>
<gene>
    <name evidence="12" type="ORF">AXK61_01650</name>
</gene>
<feature type="domain" description="UvrD-like helicase ATP-binding" evidence="11">
    <location>
        <begin position="260"/>
        <end position="563"/>
    </location>
</feature>
<proteinExistence type="predicted"/>
<keyword evidence="1 9" id="KW-0547">Nucleotide-binding</keyword>
<evidence type="ECO:0000259" key="11">
    <source>
        <dbReference type="PROSITE" id="PS51198"/>
    </source>
</evidence>
<evidence type="ECO:0000256" key="1">
    <source>
        <dbReference type="ARBA" id="ARBA00022741"/>
    </source>
</evidence>
<evidence type="ECO:0000256" key="2">
    <source>
        <dbReference type="ARBA" id="ARBA00022801"/>
    </source>
</evidence>
<dbReference type="PANTHER" id="PTHR11070">
    <property type="entry name" value="UVRD / RECB / PCRA DNA HELICASE FAMILY MEMBER"/>
    <property type="match status" value="1"/>
</dbReference>
<evidence type="ECO:0000256" key="5">
    <source>
        <dbReference type="ARBA" id="ARBA00023235"/>
    </source>
</evidence>
<dbReference type="InterPro" id="IPR014016">
    <property type="entry name" value="UvrD-like_ATP-bd"/>
</dbReference>
<comment type="caution">
    <text evidence="12">The sequence shown here is derived from an EMBL/GenBank/DDBJ whole genome shotgun (WGS) entry which is preliminary data.</text>
</comment>
<comment type="catalytic activity">
    <reaction evidence="6">
        <text>Couples ATP hydrolysis with the unwinding of duplex DNA by translocating in the 3'-5' direction.</text>
        <dbReference type="EC" id="5.6.2.4"/>
    </reaction>
</comment>
<feature type="region of interest" description="Disordered" evidence="10">
    <location>
        <begin position="111"/>
        <end position="142"/>
    </location>
</feature>
<dbReference type="EC" id="5.6.2.4" evidence="7"/>
<evidence type="ECO:0000256" key="7">
    <source>
        <dbReference type="ARBA" id="ARBA00034808"/>
    </source>
</evidence>
<evidence type="ECO:0000256" key="8">
    <source>
        <dbReference type="ARBA" id="ARBA00048988"/>
    </source>
</evidence>
<evidence type="ECO:0000256" key="6">
    <source>
        <dbReference type="ARBA" id="ARBA00034617"/>
    </source>
</evidence>
<dbReference type="InterPro" id="IPR014017">
    <property type="entry name" value="DNA_helicase_UvrD-like_C"/>
</dbReference>
<dbReference type="Gene3D" id="3.40.50.300">
    <property type="entry name" value="P-loop containing nucleotide triphosphate hydrolases"/>
    <property type="match status" value="2"/>
</dbReference>
<sequence length="744" mass="81076">MPQIILGPGLNKIDGSLQKATYAFLQKLTKSDEAPGLHIEPINNSADSRVRTGRVDISNRAVLFKIQGSGNEAAYVFAGTYPHDEAIAVAQKFRMDINPRNGIAELIAVGGPEATTERSPKIAPRPTPELQPEPATDSRARSLRDREYTVEYLADLGFAPGFAEGALDLTDSAELLEYAESAPATWQGHALLDLFTGESVSEVRERYGLDRNAPADGTDDDKLLEALQHPAAQMEFAFVEDDEELRKAIEDASFNAWRVFLHPEQRALTTRNFTGSARITGGAGTGKTVVLIHRARELWRRNPQARIVLTTFNRTLAESLQDQIRLLDPQIAFADELGAPGVYIGSVDQIAHRVVANAGDLGGHDGAPGPVVEVLGPRTAQLRSTRAGRWQAAADQAGGGLPPDLTTAGFLEAEYAMVVLPNGITTENEYLRVRRPGRGVSLNRARRQGVWHIISAYRAAAAAEASVDYEEKAAIAARILSASTPLADHVLVDEGQDLTPVRFQLLRALVAAGPNDLFIAEDGHQRIYGQKLVLSHFGINIRGRASARLTLNYRTTEQNLRFALGILEGQDFTDITGEVDSIEQYRSARTGPAPELIAVDSLAEEYRHVAETVSAWLSDSKVSPESIGLLVATRKEAEGLVRALGEHDLRVSFVDRDAGGRAGLPQVMTMHRSKGMEFSRAILVGVGAANVPRKYVIDALPEGDREDALQRERSLLYVAATRARDQLVVMWTGERSTLLDSYEL</sequence>
<reference evidence="12 13" key="1">
    <citation type="submission" date="2016-02" db="EMBL/GenBank/DDBJ databases">
        <authorList>
            <person name="Teng J.L."/>
            <person name="Tang Y."/>
            <person name="Huang Y."/>
            <person name="Guo F."/>
            <person name="Wei W."/>
            <person name="Chen J.H."/>
            <person name="Wong S.Y."/>
            <person name="Lau S.K."/>
            <person name="Woo P.C."/>
        </authorList>
    </citation>
    <scope>NUCLEOTIDE SEQUENCE [LARGE SCALE GENOMIC DNA]</scope>
    <source>
        <strain evidence="12 13">JCM 13375</strain>
    </source>
</reference>